<gene>
    <name evidence="7" type="ORF">PSALAMII_LOCUS5158</name>
</gene>
<dbReference type="SMART" id="SM00906">
    <property type="entry name" value="Fungal_trans"/>
    <property type="match status" value="1"/>
</dbReference>
<dbReference type="AlphaFoldDB" id="A0A9W4NJ07"/>
<evidence type="ECO:0000256" key="3">
    <source>
        <dbReference type="ARBA" id="ARBA00023125"/>
    </source>
</evidence>
<evidence type="ECO:0000256" key="2">
    <source>
        <dbReference type="ARBA" id="ARBA00023015"/>
    </source>
</evidence>
<protein>
    <recommendedName>
        <fullName evidence="6">Xylanolytic transcriptional activator regulatory domain-containing protein</fullName>
    </recommendedName>
</protein>
<keyword evidence="2" id="KW-0805">Transcription regulation</keyword>
<reference evidence="7" key="1">
    <citation type="submission" date="2021-07" db="EMBL/GenBank/DDBJ databases">
        <authorList>
            <person name="Branca A.L. A."/>
        </authorList>
    </citation>
    <scope>NUCLEOTIDE SEQUENCE</scope>
</reference>
<dbReference type="InterPro" id="IPR051711">
    <property type="entry name" value="Stress_Response_Reg"/>
</dbReference>
<keyword evidence="4" id="KW-0804">Transcription</keyword>
<comment type="caution">
    <text evidence="7">The sequence shown here is derived from an EMBL/GenBank/DDBJ whole genome shotgun (WGS) entry which is preliminary data.</text>
</comment>
<evidence type="ECO:0000256" key="1">
    <source>
        <dbReference type="ARBA" id="ARBA00004123"/>
    </source>
</evidence>
<dbReference type="GO" id="GO:0045944">
    <property type="term" value="P:positive regulation of transcription by RNA polymerase II"/>
    <property type="evidence" value="ECO:0007669"/>
    <property type="project" value="TreeGrafter"/>
</dbReference>
<evidence type="ECO:0000256" key="4">
    <source>
        <dbReference type="ARBA" id="ARBA00023163"/>
    </source>
</evidence>
<name>A0A9W4NJ07_9EURO</name>
<proteinExistence type="predicted"/>
<dbReference type="Pfam" id="PF04082">
    <property type="entry name" value="Fungal_trans"/>
    <property type="match status" value="1"/>
</dbReference>
<dbReference type="GO" id="GO:0008270">
    <property type="term" value="F:zinc ion binding"/>
    <property type="evidence" value="ECO:0007669"/>
    <property type="project" value="InterPro"/>
</dbReference>
<dbReference type="InterPro" id="IPR007219">
    <property type="entry name" value="XnlR_reg_dom"/>
</dbReference>
<dbReference type="GO" id="GO:0006351">
    <property type="term" value="P:DNA-templated transcription"/>
    <property type="evidence" value="ECO:0007669"/>
    <property type="project" value="InterPro"/>
</dbReference>
<evidence type="ECO:0000313" key="7">
    <source>
        <dbReference type="EMBL" id="CAG8373218.1"/>
    </source>
</evidence>
<dbReference type="GO" id="GO:0043565">
    <property type="term" value="F:sequence-specific DNA binding"/>
    <property type="evidence" value="ECO:0007669"/>
    <property type="project" value="TreeGrafter"/>
</dbReference>
<accession>A0A9W4NJ07</accession>
<evidence type="ECO:0000259" key="6">
    <source>
        <dbReference type="SMART" id="SM00906"/>
    </source>
</evidence>
<dbReference type="PANTHER" id="PTHR47540">
    <property type="entry name" value="THIAMINE REPRESSIBLE GENES REGULATORY PROTEIN THI5"/>
    <property type="match status" value="1"/>
</dbReference>
<dbReference type="GO" id="GO:0005634">
    <property type="term" value="C:nucleus"/>
    <property type="evidence" value="ECO:0007669"/>
    <property type="project" value="UniProtKB-SubCell"/>
</dbReference>
<evidence type="ECO:0000313" key="8">
    <source>
        <dbReference type="Proteomes" id="UP001152646"/>
    </source>
</evidence>
<keyword evidence="3" id="KW-0238">DNA-binding</keyword>
<organism evidence="7 8">
    <name type="scientific">Penicillium salamii</name>
    <dbReference type="NCBI Taxonomy" id="1612424"/>
    <lineage>
        <taxon>Eukaryota</taxon>
        <taxon>Fungi</taxon>
        <taxon>Dikarya</taxon>
        <taxon>Ascomycota</taxon>
        <taxon>Pezizomycotina</taxon>
        <taxon>Eurotiomycetes</taxon>
        <taxon>Eurotiomycetidae</taxon>
        <taxon>Eurotiales</taxon>
        <taxon>Aspergillaceae</taxon>
        <taxon>Penicillium</taxon>
    </lineage>
</organism>
<dbReference type="OrthoDB" id="1259151at2759"/>
<keyword evidence="5" id="KW-0539">Nucleus</keyword>
<dbReference type="Proteomes" id="UP001152646">
    <property type="component" value="Unassembled WGS sequence"/>
</dbReference>
<dbReference type="EMBL" id="CAJVPA010000183">
    <property type="protein sequence ID" value="CAG8373218.1"/>
    <property type="molecule type" value="Genomic_DNA"/>
</dbReference>
<feature type="domain" description="Xylanolytic transcriptional activator regulatory" evidence="6">
    <location>
        <begin position="4"/>
        <end position="77"/>
    </location>
</feature>
<evidence type="ECO:0000256" key="5">
    <source>
        <dbReference type="ARBA" id="ARBA00023242"/>
    </source>
</evidence>
<dbReference type="PANTHER" id="PTHR47540:SF6">
    <property type="entry name" value="ZN(II)2CYS6 TRANSCRIPTION FACTOR (EUROFUNG)"/>
    <property type="match status" value="1"/>
</dbReference>
<dbReference type="CDD" id="cd12148">
    <property type="entry name" value="fungal_TF_MHR"/>
    <property type="match status" value="1"/>
</dbReference>
<sequence length="260" mass="29788">MPHMHMWISQSIRLCIIEGLHREPPSELFGHRFARHCRDIWWSAYVLDRQLAAVIGCPTSIQDSQVTCALPTSYDESKDVRYMTMHIKLAKIVGQILDSVYTTEDARQRSFIATVQSVLRDLAPVLQEIEQLTSQGETAPFVTVSTINCHLYLTYHQCIILATRPLFLYFLLHRLDNQSTPGEDGENPTPPQLRQLLEVSLQSAKFILRTLIMLHEQSHLGELAITSELAALVEDDVLIIEQSHYFPLGWIISFHRRLSL</sequence>
<comment type="subcellular location">
    <subcellularLocation>
        <location evidence="1">Nucleus</location>
    </subcellularLocation>
</comment>